<dbReference type="EMBL" id="UYSL01002780">
    <property type="protein sequence ID" value="VDL66024.1"/>
    <property type="molecule type" value="Genomic_DNA"/>
</dbReference>
<proteinExistence type="predicted"/>
<name>A0A0N4XIT2_NIPBR</name>
<evidence type="ECO:0000313" key="1">
    <source>
        <dbReference type="EMBL" id="VDL66024.1"/>
    </source>
</evidence>
<dbReference type="PANTHER" id="PTHR45908:SF5">
    <property type="entry name" value="FUNGAL LIPASE-LIKE DOMAIN-CONTAINING PROTEIN"/>
    <property type="match status" value="1"/>
</dbReference>
<organism evidence="3">
    <name type="scientific">Nippostrongylus brasiliensis</name>
    <name type="common">Rat hookworm</name>
    <dbReference type="NCBI Taxonomy" id="27835"/>
    <lineage>
        <taxon>Eukaryota</taxon>
        <taxon>Metazoa</taxon>
        <taxon>Ecdysozoa</taxon>
        <taxon>Nematoda</taxon>
        <taxon>Chromadorea</taxon>
        <taxon>Rhabditida</taxon>
        <taxon>Rhabditina</taxon>
        <taxon>Rhabditomorpha</taxon>
        <taxon>Strongyloidea</taxon>
        <taxon>Heligmosomidae</taxon>
        <taxon>Nippostrongylus</taxon>
    </lineage>
</organism>
<accession>A0A0N4XIT2</accession>
<keyword evidence="2" id="KW-1185">Reference proteome</keyword>
<gene>
    <name evidence="1" type="ORF">NBR_LOCUS2435</name>
</gene>
<reference evidence="3" key="1">
    <citation type="submission" date="2017-02" db="UniProtKB">
        <authorList>
            <consortium name="WormBaseParasite"/>
        </authorList>
    </citation>
    <scope>IDENTIFICATION</scope>
</reference>
<dbReference type="STRING" id="27835.A0A0N4XIT2"/>
<sequence>MEPGSYYMECLGQPTGEDFTCSDKIKFYLDQSNSYIWDHRHYFTVRVPEYGKVGCDHTQPEGSPGVLEKVMCFLSPSPDCEEHKEEAIKHVEVVPSELVNVTPPPSNESSTKKSVLPFFLSSILSIFKGR</sequence>
<protein>
    <submittedName>
        <fullName evidence="3">ZP domain-containing protein</fullName>
    </submittedName>
</protein>
<dbReference type="Proteomes" id="UP000271162">
    <property type="component" value="Unassembled WGS sequence"/>
</dbReference>
<reference evidence="1 2" key="2">
    <citation type="submission" date="2018-11" db="EMBL/GenBank/DDBJ databases">
        <authorList>
            <consortium name="Pathogen Informatics"/>
        </authorList>
    </citation>
    <scope>NUCLEOTIDE SEQUENCE [LARGE SCALE GENOMIC DNA]</scope>
</reference>
<dbReference type="WBParaSite" id="NBR_0000243401-mRNA-1">
    <property type="protein sequence ID" value="NBR_0000243401-mRNA-1"/>
    <property type="gene ID" value="NBR_0000243401"/>
</dbReference>
<evidence type="ECO:0000313" key="3">
    <source>
        <dbReference type="WBParaSite" id="NBR_0000243401-mRNA-1"/>
    </source>
</evidence>
<dbReference type="PANTHER" id="PTHR45908">
    <property type="entry name" value="PROTEIN CBG11750-RELATED"/>
    <property type="match status" value="1"/>
</dbReference>
<dbReference type="AlphaFoldDB" id="A0A0N4XIT2"/>
<evidence type="ECO:0000313" key="2">
    <source>
        <dbReference type="Proteomes" id="UP000271162"/>
    </source>
</evidence>